<dbReference type="Pfam" id="PF07087">
    <property type="entry name" value="DUF1353"/>
    <property type="match status" value="1"/>
</dbReference>
<dbReference type="InterPro" id="IPR010767">
    <property type="entry name" value="Phage_CGC-2007_Cje0229"/>
</dbReference>
<gene>
    <name evidence="2" type="ORF">MM415A00456_0015</name>
    <name evidence="1" type="ORF">MM415B02001_0002</name>
</gene>
<dbReference type="EMBL" id="MT142476">
    <property type="protein sequence ID" value="QJA81984.1"/>
    <property type="molecule type" value="Genomic_DNA"/>
</dbReference>
<organism evidence="2">
    <name type="scientific">viral metagenome</name>
    <dbReference type="NCBI Taxonomy" id="1070528"/>
    <lineage>
        <taxon>unclassified sequences</taxon>
        <taxon>metagenomes</taxon>
        <taxon>organismal metagenomes</taxon>
    </lineage>
</organism>
<protein>
    <recommendedName>
        <fullName evidence="3">DUF1353 domain-containing protein</fullName>
    </recommendedName>
</protein>
<dbReference type="EMBL" id="MT141174">
    <property type="protein sequence ID" value="QJA55696.1"/>
    <property type="molecule type" value="Genomic_DNA"/>
</dbReference>
<accession>A0A6M3KK14</accession>
<sequence length="120" mass="13942">MSSFTTPLIVTPMLDGRKWKLVEPFRYHVGTRRSKEVITVPVGFITDFASVPSIFWSLIPPTGKYGKATVVHDFLYQAKTRTRKEADAIFLEAMAVLGVKNWRKYPMYWAVRLFGWLAWR</sequence>
<proteinExistence type="predicted"/>
<evidence type="ECO:0000313" key="1">
    <source>
        <dbReference type="EMBL" id="QJA55696.1"/>
    </source>
</evidence>
<reference evidence="2" key="1">
    <citation type="submission" date="2020-03" db="EMBL/GenBank/DDBJ databases">
        <title>The deep terrestrial virosphere.</title>
        <authorList>
            <person name="Holmfeldt K."/>
            <person name="Nilsson E."/>
            <person name="Simone D."/>
            <person name="Lopez-Fernandez M."/>
            <person name="Wu X."/>
            <person name="de Brujin I."/>
            <person name="Lundin D."/>
            <person name="Andersson A."/>
            <person name="Bertilsson S."/>
            <person name="Dopson M."/>
        </authorList>
    </citation>
    <scope>NUCLEOTIDE SEQUENCE</scope>
    <source>
        <strain evidence="2">MM415A00456</strain>
        <strain evidence="1">MM415B02001</strain>
    </source>
</reference>
<dbReference type="AlphaFoldDB" id="A0A6M3KK14"/>
<evidence type="ECO:0000313" key="2">
    <source>
        <dbReference type="EMBL" id="QJA81984.1"/>
    </source>
</evidence>
<evidence type="ECO:0008006" key="3">
    <source>
        <dbReference type="Google" id="ProtNLM"/>
    </source>
</evidence>
<name>A0A6M3KK14_9ZZZZ</name>